<keyword evidence="3" id="KW-1185">Reference proteome</keyword>
<reference evidence="2 3" key="1">
    <citation type="journal article" date="2024" name="IMA Fungus">
        <title>IMA Genome - F19 : A genome assembly and annotation guide to empower mycologists, including annotated draft genome sequences of Ceratocystis pirilliformis, Diaporthe australafricana, Fusarium ophioides, Paecilomyces lecythidis, and Sporothrix stenoceras.</title>
        <authorList>
            <person name="Aylward J."/>
            <person name="Wilson A.M."/>
            <person name="Visagie C.M."/>
            <person name="Spraker J."/>
            <person name="Barnes I."/>
            <person name="Buitendag C."/>
            <person name="Ceriani C."/>
            <person name="Del Mar Angel L."/>
            <person name="du Plessis D."/>
            <person name="Fuchs T."/>
            <person name="Gasser K."/>
            <person name="Kramer D."/>
            <person name="Li W."/>
            <person name="Munsamy K."/>
            <person name="Piso A."/>
            <person name="Price J.L."/>
            <person name="Sonnekus B."/>
            <person name="Thomas C."/>
            <person name="van der Nest A."/>
            <person name="van Dijk A."/>
            <person name="van Heerden A."/>
            <person name="van Vuuren N."/>
            <person name="Yilmaz N."/>
            <person name="Duong T.A."/>
            <person name="van der Merwe N.A."/>
            <person name="Wingfield M.J."/>
            <person name="Wingfield B.D."/>
        </authorList>
    </citation>
    <scope>NUCLEOTIDE SEQUENCE [LARGE SCALE GENOMIC DNA]</scope>
    <source>
        <strain evidence="2 3">CMW 18300</strain>
    </source>
</reference>
<name>A0ABR3XJA2_9PEZI</name>
<protein>
    <recommendedName>
        <fullName evidence="4">Myb-like domain-containing protein</fullName>
    </recommendedName>
</protein>
<evidence type="ECO:0000313" key="3">
    <source>
        <dbReference type="Proteomes" id="UP001583177"/>
    </source>
</evidence>
<comment type="caution">
    <text evidence="2">The sequence shown here is derived from an EMBL/GenBank/DDBJ whole genome shotgun (WGS) entry which is preliminary data.</text>
</comment>
<dbReference type="EMBL" id="JAWRVE010000018">
    <property type="protein sequence ID" value="KAL1875802.1"/>
    <property type="molecule type" value="Genomic_DNA"/>
</dbReference>
<dbReference type="Proteomes" id="UP001583177">
    <property type="component" value="Unassembled WGS sequence"/>
</dbReference>
<evidence type="ECO:0008006" key="4">
    <source>
        <dbReference type="Google" id="ProtNLM"/>
    </source>
</evidence>
<feature type="compositionally biased region" description="Polar residues" evidence="1">
    <location>
        <begin position="122"/>
        <end position="132"/>
    </location>
</feature>
<feature type="region of interest" description="Disordered" evidence="1">
    <location>
        <begin position="201"/>
        <end position="229"/>
    </location>
</feature>
<evidence type="ECO:0000313" key="2">
    <source>
        <dbReference type="EMBL" id="KAL1875802.1"/>
    </source>
</evidence>
<evidence type="ECO:0000256" key="1">
    <source>
        <dbReference type="SAM" id="MobiDB-lite"/>
    </source>
</evidence>
<feature type="compositionally biased region" description="Low complexity" evidence="1">
    <location>
        <begin position="102"/>
        <end position="115"/>
    </location>
</feature>
<accession>A0ABR3XJA2</accession>
<proteinExistence type="predicted"/>
<gene>
    <name evidence="2" type="ORF">Daus18300_002993</name>
</gene>
<sequence length="229" mass="25220">MDLEFHEDGGVLTREALIKAAIHELYPLRTMADDPSVADIEIACDAAVTVAEAFNEAHPESPGISLKWFYRCVQSLLIIDIKPALLDGEVQRLQCVPDPAGVAESVSENESASPARTKLDTARSTPEGSASSGEGLKPAAQKGAKAKWDDDEIQNMVELKASGLCHREIAEILGRRQGSVENKYGRVMHEERWIDHSTRFEASIRSENEQDLGDGDQGPSPKRRRRMQD</sequence>
<organism evidence="2 3">
    <name type="scientific">Diaporthe australafricana</name>
    <dbReference type="NCBI Taxonomy" id="127596"/>
    <lineage>
        <taxon>Eukaryota</taxon>
        <taxon>Fungi</taxon>
        <taxon>Dikarya</taxon>
        <taxon>Ascomycota</taxon>
        <taxon>Pezizomycotina</taxon>
        <taxon>Sordariomycetes</taxon>
        <taxon>Sordariomycetidae</taxon>
        <taxon>Diaporthales</taxon>
        <taxon>Diaporthaceae</taxon>
        <taxon>Diaporthe</taxon>
    </lineage>
</organism>
<feature type="region of interest" description="Disordered" evidence="1">
    <location>
        <begin position="102"/>
        <end position="148"/>
    </location>
</feature>